<dbReference type="Proteomes" id="UP000663856">
    <property type="component" value="Unassembled WGS sequence"/>
</dbReference>
<feature type="non-terminal residue" evidence="1">
    <location>
        <position position="1"/>
    </location>
</feature>
<organism evidence="1 3">
    <name type="scientific">Rotaria magnacalcarata</name>
    <dbReference type="NCBI Taxonomy" id="392030"/>
    <lineage>
        <taxon>Eukaryota</taxon>
        <taxon>Metazoa</taxon>
        <taxon>Spiralia</taxon>
        <taxon>Gnathifera</taxon>
        <taxon>Rotifera</taxon>
        <taxon>Eurotatoria</taxon>
        <taxon>Bdelloidea</taxon>
        <taxon>Philodinida</taxon>
        <taxon>Philodinidae</taxon>
        <taxon>Rotaria</taxon>
    </lineage>
</organism>
<dbReference type="EMBL" id="CAJOBG010002455">
    <property type="protein sequence ID" value="CAF4007868.1"/>
    <property type="molecule type" value="Genomic_DNA"/>
</dbReference>
<evidence type="ECO:0000313" key="1">
    <source>
        <dbReference type="EMBL" id="CAF2064773.1"/>
    </source>
</evidence>
<name>A0A816QRF5_9BILA</name>
<comment type="caution">
    <text evidence="1">The sequence shown here is derived from an EMBL/GenBank/DDBJ whole genome shotgun (WGS) entry which is preliminary data.</text>
</comment>
<accession>A0A816QRF5</accession>
<gene>
    <name evidence="2" type="ORF">OVN521_LOCUS15437</name>
    <name evidence="1" type="ORF">WKI299_LOCUS12837</name>
</gene>
<keyword evidence="4" id="KW-1185">Reference proteome</keyword>
<dbReference type="Pfam" id="PF11925">
    <property type="entry name" value="DUF3443"/>
    <property type="match status" value="1"/>
</dbReference>
<evidence type="ECO:0000313" key="4">
    <source>
        <dbReference type="Proteomes" id="UP000663866"/>
    </source>
</evidence>
<dbReference type="InterPro" id="IPR021847">
    <property type="entry name" value="DUF3443"/>
</dbReference>
<sequence length="351" mass="36291">NQPYVSVTICPPGSINSSANCQTIDHIIVDTGSSGLRLFNSTLTAKLPAVMASNGKPLAECGQFITSYTWGAIRSADIYIGGEVARSVSIQNMGDHPNGKSAPSDCAGTGAEINTVAAMGGNGLLGVGMPTVDCFSCLNSAIAQSYYACDNSNCTATQVTNTQVIKNPVSLFAVNNNGVILDFKTQSPSVPTSGGLSSYGGVLYFGINTQSNNTLGSASKYPADNYGTINTNYGGVNYTSFIDSGSNGIFFPDRVLAAKQCTNAAGFYCPSSMLSLNATNIAAGGGNSGNVPFYVENISRVSNSAVVVNAGGTASGKISPTSTTSTFDWGFPFYFGRRVYSSIGGSPYYAY</sequence>
<dbReference type="Proteomes" id="UP000663866">
    <property type="component" value="Unassembled WGS sequence"/>
</dbReference>
<protein>
    <submittedName>
        <fullName evidence="1">Uncharacterized protein</fullName>
    </submittedName>
</protein>
<evidence type="ECO:0000313" key="3">
    <source>
        <dbReference type="Proteomes" id="UP000663856"/>
    </source>
</evidence>
<evidence type="ECO:0000313" key="2">
    <source>
        <dbReference type="EMBL" id="CAF4007868.1"/>
    </source>
</evidence>
<reference evidence="1" key="1">
    <citation type="submission" date="2021-02" db="EMBL/GenBank/DDBJ databases">
        <authorList>
            <person name="Nowell W R."/>
        </authorList>
    </citation>
    <scope>NUCLEOTIDE SEQUENCE</scope>
</reference>
<proteinExistence type="predicted"/>
<dbReference type="AlphaFoldDB" id="A0A816QRF5"/>
<dbReference type="EMBL" id="CAJNRF010004823">
    <property type="protein sequence ID" value="CAF2064773.1"/>
    <property type="molecule type" value="Genomic_DNA"/>
</dbReference>